<dbReference type="Pfam" id="PF07495">
    <property type="entry name" value="Y_Y_Y"/>
    <property type="match status" value="1"/>
</dbReference>
<dbReference type="InterPro" id="IPR018060">
    <property type="entry name" value="HTH_AraC"/>
</dbReference>
<dbReference type="InterPro" id="IPR003661">
    <property type="entry name" value="HisK_dim/P_dom"/>
</dbReference>
<dbReference type="SUPFAM" id="SSF55874">
    <property type="entry name" value="ATPase domain of HSP90 chaperone/DNA topoisomerase II/histidine kinase"/>
    <property type="match status" value="1"/>
</dbReference>
<evidence type="ECO:0000256" key="9">
    <source>
        <dbReference type="SAM" id="SignalP"/>
    </source>
</evidence>
<dbReference type="Pfam" id="PF00512">
    <property type="entry name" value="HisKA"/>
    <property type="match status" value="1"/>
</dbReference>
<dbReference type="Proteomes" id="UP001597118">
    <property type="component" value="Unassembled WGS sequence"/>
</dbReference>
<evidence type="ECO:0000259" key="12">
    <source>
        <dbReference type="PROSITE" id="PS50110"/>
    </source>
</evidence>
<feature type="domain" description="Response regulatory" evidence="12">
    <location>
        <begin position="1166"/>
        <end position="1281"/>
    </location>
</feature>
<dbReference type="SMART" id="SM00342">
    <property type="entry name" value="HTH_ARAC"/>
    <property type="match status" value="1"/>
</dbReference>
<dbReference type="PANTHER" id="PTHR43547:SF2">
    <property type="entry name" value="HYBRID SIGNAL TRANSDUCTION HISTIDINE KINASE C"/>
    <property type="match status" value="1"/>
</dbReference>
<dbReference type="Pfam" id="PF02518">
    <property type="entry name" value="HATPase_c"/>
    <property type="match status" value="1"/>
</dbReference>
<dbReference type="InterPro" id="IPR018062">
    <property type="entry name" value="HTH_AraC-typ_CS"/>
</dbReference>
<dbReference type="Gene3D" id="1.10.287.130">
    <property type="match status" value="1"/>
</dbReference>
<keyword evidence="4" id="KW-0805">Transcription regulation</keyword>
<keyword evidence="9" id="KW-0732">Signal</keyword>
<dbReference type="PROSITE" id="PS50110">
    <property type="entry name" value="RESPONSE_REGULATORY"/>
    <property type="match status" value="1"/>
</dbReference>
<evidence type="ECO:0000259" key="11">
    <source>
        <dbReference type="PROSITE" id="PS50109"/>
    </source>
</evidence>
<protein>
    <recommendedName>
        <fullName evidence="2">histidine kinase</fullName>
        <ecNumber evidence="2">2.7.13.3</ecNumber>
    </recommendedName>
</protein>
<dbReference type="SUPFAM" id="SSF47384">
    <property type="entry name" value="Homodimeric domain of signal transducing histidine kinase"/>
    <property type="match status" value="1"/>
</dbReference>
<dbReference type="Gene3D" id="3.40.50.2300">
    <property type="match status" value="1"/>
</dbReference>
<dbReference type="EC" id="2.7.13.3" evidence="2"/>
<dbReference type="PROSITE" id="PS50109">
    <property type="entry name" value="HIS_KIN"/>
    <property type="match status" value="1"/>
</dbReference>
<comment type="catalytic activity">
    <reaction evidence="1">
        <text>ATP + protein L-histidine = ADP + protein N-phospho-L-histidine.</text>
        <dbReference type="EC" id="2.7.13.3"/>
    </reaction>
</comment>
<dbReference type="PROSITE" id="PS00041">
    <property type="entry name" value="HTH_ARAC_FAMILY_1"/>
    <property type="match status" value="1"/>
</dbReference>
<evidence type="ECO:0000313" key="13">
    <source>
        <dbReference type="EMBL" id="MFD1629171.1"/>
    </source>
</evidence>
<gene>
    <name evidence="13" type="ORF">ACFSAH_04735</name>
</gene>
<organism evidence="13 14">
    <name type="scientific">Pseudopedobacter beijingensis</name>
    <dbReference type="NCBI Taxonomy" id="1207056"/>
    <lineage>
        <taxon>Bacteria</taxon>
        <taxon>Pseudomonadati</taxon>
        <taxon>Bacteroidota</taxon>
        <taxon>Sphingobacteriia</taxon>
        <taxon>Sphingobacteriales</taxon>
        <taxon>Sphingobacteriaceae</taxon>
        <taxon>Pseudopedobacter</taxon>
    </lineage>
</organism>
<feature type="chain" id="PRO_5046165440" description="histidine kinase" evidence="9">
    <location>
        <begin position="22"/>
        <end position="1419"/>
    </location>
</feature>
<dbReference type="Pfam" id="PF12833">
    <property type="entry name" value="HTH_18"/>
    <property type="match status" value="1"/>
</dbReference>
<proteinExistence type="predicted"/>
<evidence type="ECO:0000256" key="8">
    <source>
        <dbReference type="SAM" id="Coils"/>
    </source>
</evidence>
<feature type="signal peptide" evidence="9">
    <location>
        <begin position="1"/>
        <end position="21"/>
    </location>
</feature>
<dbReference type="CDD" id="cd00082">
    <property type="entry name" value="HisKA"/>
    <property type="match status" value="1"/>
</dbReference>
<dbReference type="InterPro" id="IPR009057">
    <property type="entry name" value="Homeodomain-like_sf"/>
</dbReference>
<evidence type="ECO:0000256" key="1">
    <source>
        <dbReference type="ARBA" id="ARBA00000085"/>
    </source>
</evidence>
<dbReference type="InterPro" id="IPR013783">
    <property type="entry name" value="Ig-like_fold"/>
</dbReference>
<dbReference type="Gene3D" id="3.30.565.10">
    <property type="entry name" value="Histidine kinase-like ATPase, C-terminal domain"/>
    <property type="match status" value="1"/>
</dbReference>
<dbReference type="InterPro" id="IPR013658">
    <property type="entry name" value="SGL"/>
</dbReference>
<dbReference type="SUPFAM" id="SSF46689">
    <property type="entry name" value="Homeodomain-like"/>
    <property type="match status" value="1"/>
</dbReference>
<dbReference type="SUPFAM" id="SSF63829">
    <property type="entry name" value="Calcium-dependent phosphotriesterase"/>
    <property type="match status" value="2"/>
</dbReference>
<dbReference type="InterPro" id="IPR011006">
    <property type="entry name" value="CheY-like_superfamily"/>
</dbReference>
<evidence type="ECO:0000256" key="5">
    <source>
        <dbReference type="ARBA" id="ARBA00023125"/>
    </source>
</evidence>
<dbReference type="RefSeq" id="WP_379661551.1">
    <property type="nucleotide sequence ID" value="NZ_JBHUDG010000003.1"/>
</dbReference>
<dbReference type="InterPro" id="IPR015943">
    <property type="entry name" value="WD40/YVTN_repeat-like_dom_sf"/>
</dbReference>
<dbReference type="InterPro" id="IPR001789">
    <property type="entry name" value="Sig_transdc_resp-reg_receiver"/>
</dbReference>
<dbReference type="InterPro" id="IPR036890">
    <property type="entry name" value="HATPase_C_sf"/>
</dbReference>
<dbReference type="PRINTS" id="PR00344">
    <property type="entry name" value="BCTRLSENSOR"/>
</dbReference>
<dbReference type="InterPro" id="IPR004358">
    <property type="entry name" value="Sig_transdc_His_kin-like_C"/>
</dbReference>
<dbReference type="InterPro" id="IPR005467">
    <property type="entry name" value="His_kinase_dom"/>
</dbReference>
<keyword evidence="14" id="KW-1185">Reference proteome</keyword>
<feature type="modified residue" description="4-aspartylphosphate" evidence="7">
    <location>
        <position position="1214"/>
    </location>
</feature>
<dbReference type="InterPro" id="IPR011047">
    <property type="entry name" value="Quinoprotein_ADH-like_sf"/>
</dbReference>
<name>A0ABW4I8U9_9SPHI</name>
<comment type="caution">
    <text evidence="13">The sequence shown here is derived from an EMBL/GenBank/DDBJ whole genome shotgun (WGS) entry which is preliminary data.</text>
</comment>
<keyword evidence="8" id="KW-0175">Coiled coil</keyword>
<dbReference type="InterPro" id="IPR036097">
    <property type="entry name" value="HisK_dim/P_sf"/>
</dbReference>
<dbReference type="SUPFAM" id="SSF50998">
    <property type="entry name" value="Quinoprotein alcohol dehydrogenase-like"/>
    <property type="match status" value="1"/>
</dbReference>
<dbReference type="Gene3D" id="2.130.10.10">
    <property type="entry name" value="YVTN repeat-like/Quinoprotein amine dehydrogenase"/>
    <property type="match status" value="2"/>
</dbReference>
<dbReference type="SMART" id="SM00448">
    <property type="entry name" value="REC"/>
    <property type="match status" value="1"/>
</dbReference>
<evidence type="ECO:0000259" key="10">
    <source>
        <dbReference type="PROSITE" id="PS01124"/>
    </source>
</evidence>
<keyword evidence="6" id="KW-0804">Transcription</keyword>
<dbReference type="PANTHER" id="PTHR43547">
    <property type="entry name" value="TWO-COMPONENT HISTIDINE KINASE"/>
    <property type="match status" value="1"/>
</dbReference>
<dbReference type="InterPro" id="IPR011110">
    <property type="entry name" value="Reg_prop"/>
</dbReference>
<dbReference type="InterPro" id="IPR003594">
    <property type="entry name" value="HATPase_dom"/>
</dbReference>
<dbReference type="PROSITE" id="PS01124">
    <property type="entry name" value="HTH_ARAC_FAMILY_2"/>
    <property type="match status" value="1"/>
</dbReference>
<dbReference type="InterPro" id="IPR011123">
    <property type="entry name" value="Y_Y_Y"/>
</dbReference>
<evidence type="ECO:0000256" key="7">
    <source>
        <dbReference type="PROSITE-ProRule" id="PRU00169"/>
    </source>
</evidence>
<dbReference type="Gene3D" id="1.10.10.60">
    <property type="entry name" value="Homeodomain-like"/>
    <property type="match status" value="2"/>
</dbReference>
<dbReference type="SUPFAM" id="SSF52172">
    <property type="entry name" value="CheY-like"/>
    <property type="match status" value="1"/>
</dbReference>
<accession>A0ABW4I8U9</accession>
<evidence type="ECO:0000256" key="3">
    <source>
        <dbReference type="ARBA" id="ARBA00022553"/>
    </source>
</evidence>
<sequence length="1419" mass="161614">MRTGYCVFLVILHFISFPAFTQIGNTRFAHIGIDDGLSQSTVRCMLQDRKGFMWFGTRDGLNKYDGYNFIVYKKDPLKSRWLNSNDIKSIVEDKQEKLWIATWEGGVNVLDPKTEIFTHFKKTEKASQGLSSNNVECLLVDDEDNIWIGTYSDGLDLFDRQKNYFIHFKNRGDDSGSISCNNITAMYQDSDKNIWVGTTNGLNLFNKKNQSFTTFINETDTNNKLLNNKIKFIFEDRRKNLWIGTYGGGLYLFDREKKSFRTMKLSSNGLDNRVLLSMNEDHNGNLWIGTENNGLIVFNPEKNSHTYFLNKDNNPTGISSNTINTIVRDVKGNLWIGTLNGGINQVNVEAGKFNHYKHQEGQNSLSNNIVDAIYEDAKGNLWIGTDGGGIDMFDKEKGVFKNYRHLKNNKHSIAGDYVPAVCQDSKGFIWAGTWGEGMTVFNPQTNQYKQYRYNPSVRGGLSHDFVFYIFKDSQNRIWVGTYGGGLNLYNPKDESFIYYQNEINNPESLSSNYILTINEDKKGRLLIGTDGGGLSILDPVTGRFENYRHNEGKGFLSNNSVGSIWEDKNGYLWLGTNYGLNKLNPITGVITSYFAQDGLANDIVTAILGDKYDNLWIGTARGFSKFNIRTQTFTNFTIADGLQGNEFKAARCLSKNGMMYFGGTNGFNVFDPSTVKTFSYTPPLIFTGFEIFNKEAPINGEILTENINTVKEITISYKESVITFEFAALNFVDKQKKQYAYKLVGFDKEWNYIGVKNSVSYTNLDPGEYTLNIKTLNNDGHWSDKLAKIKLIITPPVWKTWWFRLMLVIGGSSCVLFVFYRRLSAVRQRNRQLENEVFNRTQELKKINSDLLHSSHRVKLQNEKLEEYNREILDKSEEISRQQEHIVYQNQELEKTVKELESSNHTKDRFFSILAHDLKNPVAALSGISDLVRSKITKLNQEQLSNYINDIHKSAHSVYNLLINLLDWAQTQNQTITCNPQRLNVYELIIKANDLLEQQMKRKLIRFSVQIDPSHTIYADEQMIDTVIRNILGNCIKFTAAHGEISIESIDRQDEILIRFKDTGIGMTEERMKNLFEIKKQNLIEGTDGEKGTGLGLVVAKEFIEINNGSINVKSVLGEGSVFTIGLPKAFVNIKALVKTGLGKVPETNLLSDLGELTHLDVKGRTILVVDDSREIRNYLKLLLSDMFSVVEAENGSEGFKVATEVQPDVIISDMLMPVMNGSEFCQKIKNNASTSHIPIVLLTSQNNEDSQLSGYEAGADAYLSKPVHKYILIQVIVNFIRSQENIKMKFSQSEDIYPKDLPFSTLDREFLDKIVNYVEEHLAEPDLDHRKICELTAMSRTVLYAKFKSLTGQGVHDFIKSIRLKKSIKLLQEGRLNINQVSYEVGFNTPSYFSKSFVKQYGMTPTEYVTRLKLTTKI</sequence>
<feature type="domain" description="HTH araC/xylS-type" evidence="10">
    <location>
        <begin position="1313"/>
        <end position="1412"/>
    </location>
</feature>
<dbReference type="EMBL" id="JBHUDG010000003">
    <property type="protein sequence ID" value="MFD1629171.1"/>
    <property type="molecule type" value="Genomic_DNA"/>
</dbReference>
<evidence type="ECO:0000256" key="4">
    <source>
        <dbReference type="ARBA" id="ARBA00023015"/>
    </source>
</evidence>
<keyword evidence="5" id="KW-0238">DNA-binding</keyword>
<dbReference type="Pfam" id="PF08450">
    <property type="entry name" value="SGL"/>
    <property type="match status" value="1"/>
</dbReference>
<reference evidence="14" key="1">
    <citation type="journal article" date="2019" name="Int. J. Syst. Evol. Microbiol.">
        <title>The Global Catalogue of Microorganisms (GCM) 10K type strain sequencing project: providing services to taxonomists for standard genome sequencing and annotation.</title>
        <authorList>
            <consortium name="The Broad Institute Genomics Platform"/>
            <consortium name="The Broad Institute Genome Sequencing Center for Infectious Disease"/>
            <person name="Wu L."/>
            <person name="Ma J."/>
        </authorList>
    </citation>
    <scope>NUCLEOTIDE SEQUENCE [LARGE SCALE GENOMIC DNA]</scope>
    <source>
        <strain evidence="14">CCUG 53762</strain>
    </source>
</reference>
<dbReference type="Gene3D" id="2.60.40.10">
    <property type="entry name" value="Immunoglobulins"/>
    <property type="match status" value="1"/>
</dbReference>
<dbReference type="Pfam" id="PF07494">
    <property type="entry name" value="Reg_prop"/>
    <property type="match status" value="8"/>
</dbReference>
<evidence type="ECO:0000256" key="6">
    <source>
        <dbReference type="ARBA" id="ARBA00023163"/>
    </source>
</evidence>
<feature type="domain" description="Histidine kinase" evidence="11">
    <location>
        <begin position="913"/>
        <end position="1131"/>
    </location>
</feature>
<dbReference type="Pfam" id="PF00072">
    <property type="entry name" value="Response_reg"/>
    <property type="match status" value="1"/>
</dbReference>
<evidence type="ECO:0000313" key="14">
    <source>
        <dbReference type="Proteomes" id="UP001597118"/>
    </source>
</evidence>
<keyword evidence="3 7" id="KW-0597">Phosphoprotein</keyword>
<dbReference type="SMART" id="SM00387">
    <property type="entry name" value="HATPase_c"/>
    <property type="match status" value="1"/>
</dbReference>
<evidence type="ECO:0000256" key="2">
    <source>
        <dbReference type="ARBA" id="ARBA00012438"/>
    </source>
</evidence>
<feature type="coiled-coil region" evidence="8">
    <location>
        <begin position="830"/>
        <end position="885"/>
    </location>
</feature>
<dbReference type="SMART" id="SM00388">
    <property type="entry name" value="HisKA"/>
    <property type="match status" value="1"/>
</dbReference>